<gene>
    <name evidence="1" type="ORF">UFOVP113_112</name>
    <name evidence="2" type="ORF">UFOVP225_99</name>
</gene>
<dbReference type="EMBL" id="LR796231">
    <property type="protein sequence ID" value="CAB4128893.1"/>
    <property type="molecule type" value="Genomic_DNA"/>
</dbReference>
<evidence type="ECO:0000313" key="1">
    <source>
        <dbReference type="EMBL" id="CAB4128893.1"/>
    </source>
</evidence>
<evidence type="ECO:0000313" key="2">
    <source>
        <dbReference type="EMBL" id="CAB5219629.1"/>
    </source>
</evidence>
<dbReference type="EMBL" id="LR798275">
    <property type="protein sequence ID" value="CAB5219629.1"/>
    <property type="molecule type" value="Genomic_DNA"/>
</dbReference>
<organism evidence="1">
    <name type="scientific">uncultured Caudovirales phage</name>
    <dbReference type="NCBI Taxonomy" id="2100421"/>
    <lineage>
        <taxon>Viruses</taxon>
        <taxon>Duplodnaviria</taxon>
        <taxon>Heunggongvirae</taxon>
        <taxon>Uroviricota</taxon>
        <taxon>Caudoviricetes</taxon>
        <taxon>Peduoviridae</taxon>
        <taxon>Maltschvirus</taxon>
        <taxon>Maltschvirus maltsch</taxon>
    </lineage>
</organism>
<protein>
    <submittedName>
        <fullName evidence="1">Uncharacterized protein</fullName>
    </submittedName>
</protein>
<sequence>MLLDELKDLVKRSELQGCVVGVWVATQDPEFQEVFSLLRHRPNLNLTEALNLIKKYQSDLPFKRTSFVMHMRGSCTCPIA</sequence>
<proteinExistence type="predicted"/>
<accession>A0A6J5L651</accession>
<reference evidence="1" key="1">
    <citation type="submission" date="2020-04" db="EMBL/GenBank/DDBJ databases">
        <authorList>
            <person name="Chiriac C."/>
            <person name="Salcher M."/>
            <person name="Ghai R."/>
            <person name="Kavagutti S V."/>
        </authorList>
    </citation>
    <scope>NUCLEOTIDE SEQUENCE</scope>
</reference>
<name>A0A6J5L651_9CAUD</name>